<protein>
    <submittedName>
        <fullName evidence="1">Uncharacterized protein</fullName>
    </submittedName>
</protein>
<comment type="caution">
    <text evidence="1">The sequence shown here is derived from an EMBL/GenBank/DDBJ whole genome shotgun (WGS) entry which is preliminary data.</text>
</comment>
<evidence type="ECO:0000313" key="2">
    <source>
        <dbReference type="Proteomes" id="UP000094869"/>
    </source>
</evidence>
<dbReference type="Proteomes" id="UP000094869">
    <property type="component" value="Unassembled WGS sequence"/>
</dbReference>
<evidence type="ECO:0000313" key="1">
    <source>
        <dbReference type="EMBL" id="ODR45064.1"/>
    </source>
</evidence>
<sequence length="131" mass="14705">MLKRPTIGIVLDEMSRRQTEEFMRFISGMSVKKDSIFIHAARGRIKEQEEAMQQFAKLAQEARHAEDRESVFAKTGLAAGFANGILRAGLITKDELAQLVDMLNKAGSDRLAELDAKRKSVFHRIFKGAVL</sequence>
<name>A0ABX3A7G8_9FIRM</name>
<reference evidence="1 2" key="1">
    <citation type="submission" date="2016-08" db="EMBL/GenBank/DDBJ databases">
        <title>Characterization of Isolates of Eisenbergiella tayi Derived from Blood Cultures, Using Whole Genome Sequencing.</title>
        <authorList>
            <person name="Bernier A.-M."/>
            <person name="Burdz T."/>
            <person name="Wiebe D."/>
            <person name="Bernard K."/>
        </authorList>
    </citation>
    <scope>NUCLEOTIDE SEQUENCE [LARGE SCALE GENOMIC DNA]</scope>
    <source>
        <strain evidence="1 2">NML120146</strain>
    </source>
</reference>
<proteinExistence type="predicted"/>
<gene>
    <name evidence="1" type="ORF">BEI63_30440</name>
</gene>
<dbReference type="RefSeq" id="WP_069408895.1">
    <property type="nucleotide sequence ID" value="NZ_MEHD01000054.1"/>
</dbReference>
<dbReference type="EMBL" id="MEHD01000054">
    <property type="protein sequence ID" value="ODR45064.1"/>
    <property type="molecule type" value="Genomic_DNA"/>
</dbReference>
<accession>A0ABX3A7G8</accession>
<organism evidence="1 2">
    <name type="scientific">Eisenbergiella tayi</name>
    <dbReference type="NCBI Taxonomy" id="1432052"/>
    <lineage>
        <taxon>Bacteria</taxon>
        <taxon>Bacillati</taxon>
        <taxon>Bacillota</taxon>
        <taxon>Clostridia</taxon>
        <taxon>Lachnospirales</taxon>
        <taxon>Lachnospiraceae</taxon>
        <taxon>Eisenbergiella</taxon>
    </lineage>
</organism>
<keyword evidence="2" id="KW-1185">Reference proteome</keyword>